<dbReference type="Gene3D" id="3.30.720.210">
    <property type="match status" value="1"/>
</dbReference>
<dbReference type="AlphaFoldDB" id="A0A392V623"/>
<keyword evidence="1" id="KW-0482">Metalloprotease</keyword>
<name>A0A392V623_9FABA</name>
<comment type="caution">
    <text evidence="1">The sequence shown here is derived from an EMBL/GenBank/DDBJ whole genome shotgun (WGS) entry which is preliminary data.</text>
</comment>
<proteinExistence type="predicted"/>
<reference evidence="1 2" key="1">
    <citation type="journal article" date="2018" name="Front. Plant Sci.">
        <title>Red Clover (Trifolium pratense) and Zigzag Clover (T. medium) - A Picture of Genomic Similarities and Differences.</title>
        <authorList>
            <person name="Dluhosova J."/>
            <person name="Istvanek J."/>
            <person name="Nedelnik J."/>
            <person name="Repkova J."/>
        </authorList>
    </citation>
    <scope>NUCLEOTIDE SEQUENCE [LARGE SCALE GENOMIC DNA]</scope>
    <source>
        <strain evidence="2">cv. 10/8</strain>
        <tissue evidence="1">Leaf</tissue>
    </source>
</reference>
<organism evidence="1 2">
    <name type="scientific">Trifolium medium</name>
    <dbReference type="NCBI Taxonomy" id="97028"/>
    <lineage>
        <taxon>Eukaryota</taxon>
        <taxon>Viridiplantae</taxon>
        <taxon>Streptophyta</taxon>
        <taxon>Embryophyta</taxon>
        <taxon>Tracheophyta</taxon>
        <taxon>Spermatophyta</taxon>
        <taxon>Magnoliopsida</taxon>
        <taxon>eudicotyledons</taxon>
        <taxon>Gunneridae</taxon>
        <taxon>Pentapetalae</taxon>
        <taxon>rosids</taxon>
        <taxon>fabids</taxon>
        <taxon>Fabales</taxon>
        <taxon>Fabaceae</taxon>
        <taxon>Papilionoideae</taxon>
        <taxon>50 kb inversion clade</taxon>
        <taxon>NPAAA clade</taxon>
        <taxon>Hologalegina</taxon>
        <taxon>IRL clade</taxon>
        <taxon>Trifolieae</taxon>
        <taxon>Trifolium</taxon>
    </lineage>
</organism>
<keyword evidence="1" id="KW-0645">Protease</keyword>
<dbReference type="GO" id="GO:0008237">
    <property type="term" value="F:metallopeptidase activity"/>
    <property type="evidence" value="ECO:0007669"/>
    <property type="project" value="UniProtKB-KW"/>
</dbReference>
<evidence type="ECO:0000313" key="1">
    <source>
        <dbReference type="EMBL" id="MCI83778.1"/>
    </source>
</evidence>
<dbReference type="EMBL" id="LXQA011075277">
    <property type="protein sequence ID" value="MCI83778.1"/>
    <property type="molecule type" value="Genomic_DNA"/>
</dbReference>
<dbReference type="Proteomes" id="UP000265520">
    <property type="component" value="Unassembled WGS sequence"/>
</dbReference>
<sequence length="61" mass="6680">MKLIRPGTSLPGLVPKDPTPLVVPYSEFLSRINSNQVRKVEVDGVHVIFKLKSGAKNVHDG</sequence>
<keyword evidence="1" id="KW-0378">Hydrolase</keyword>
<feature type="non-terminal residue" evidence="1">
    <location>
        <position position="61"/>
    </location>
</feature>
<accession>A0A392V623</accession>
<dbReference type="GO" id="GO:0006508">
    <property type="term" value="P:proteolysis"/>
    <property type="evidence" value="ECO:0007669"/>
    <property type="project" value="UniProtKB-KW"/>
</dbReference>
<keyword evidence="2" id="KW-1185">Reference proteome</keyword>
<evidence type="ECO:0000313" key="2">
    <source>
        <dbReference type="Proteomes" id="UP000265520"/>
    </source>
</evidence>
<protein>
    <submittedName>
        <fullName evidence="1">ATP-dependent zinc metalloprotease FTSH 9 chloroplastic-like</fullName>
    </submittedName>
</protein>